<dbReference type="Pfam" id="PF03747">
    <property type="entry name" value="ADP_ribosyl_GH"/>
    <property type="match status" value="1"/>
</dbReference>
<feature type="binding site" evidence="1">
    <location>
        <position position="64"/>
    </location>
    <ligand>
        <name>Mg(2+)</name>
        <dbReference type="ChEBI" id="CHEBI:18420"/>
        <label>1</label>
    </ligand>
</feature>
<sequence length="697" mass="73704">MSAAAPLDSRYVERVYAGVLGKLIGVYLGRPVEGWAYDDIASRFGLVDRYINGDLGVPLIVADDDISGALAFGRSVEDNPGRAVGAREVGRTWLNYIIEDKTILWWGGYGRSTEHTAYLNLRSGIEAPESGSIAVNGQTLAEQIGAQIFSDAFALMHPGDPDAAAALTRAAASVSHDGVALDAAAFFAAMRAQAFVDSDLLGLIDIGRRHVADLRMQLLIDDVTAHVDPADDWRDVRAWVDARYGYARYPGPCHALSNTAMVLAALLLGGDDFGRAVAIASSVGFDTDSNAGTIGCLNGVRLGLGAIPVSLRDPVADRAVVVSADGGEAVTDASREAVRIADAARSLKGLAATGSGPRFDFALPGARHGFTSCPHLADAATALSNSGGALCAEVPAERVAAISTPTFLDPLDRVGNFSTVASPTLYPTQEVTVRLGADSAVDARLYALYESDDGVLRRYSDTATVTVAQTLAWVVPAVGNLVPFRIGLELHSRGAGALVTIDSVDWDGAPDDFRQTGILLSSIWDTKPAGLAPWVSSARNWEADFAGTYCVSHPGDGGVVTIGSRGWRDYEVTSALILSLHRSAGLVVRARGHRNYTAGVFTQQTVQLIDQIDDERRVLAEVPHEYAPDSPLQVSLSVRGELLVMSVDGETVITARTTRGEVGGGAGFLVERGTFTADGFSVRRHSPNQMEQRKATA</sequence>
<keyword evidence="1" id="KW-0479">Metal-binding</keyword>
<dbReference type="Gene3D" id="1.10.4080.10">
    <property type="entry name" value="ADP-ribosylation/Crystallin J1"/>
    <property type="match status" value="1"/>
</dbReference>
<protein>
    <submittedName>
        <fullName evidence="2">ADP-ribosylglycohydrolase family protein</fullName>
    </submittedName>
</protein>
<evidence type="ECO:0000256" key="1">
    <source>
        <dbReference type="PIRSR" id="PIRSR605502-1"/>
    </source>
</evidence>
<feature type="binding site" evidence="1">
    <location>
        <position position="288"/>
    </location>
    <ligand>
        <name>Mg(2+)</name>
        <dbReference type="ChEBI" id="CHEBI:18420"/>
        <label>1</label>
    </ligand>
</feature>
<dbReference type="AlphaFoldDB" id="A0A7D7WDT0"/>
<dbReference type="InterPro" id="IPR005502">
    <property type="entry name" value="Ribosyl_crysJ1"/>
</dbReference>
<dbReference type="GO" id="GO:0016787">
    <property type="term" value="F:hydrolase activity"/>
    <property type="evidence" value="ECO:0007669"/>
    <property type="project" value="UniProtKB-KW"/>
</dbReference>
<dbReference type="SUPFAM" id="SSF101478">
    <property type="entry name" value="ADP-ribosylglycohydrolase"/>
    <property type="match status" value="1"/>
</dbReference>
<keyword evidence="2" id="KW-0378">Hydrolase</keyword>
<gene>
    <name evidence="2" type="ORF">FVO59_09100</name>
</gene>
<reference evidence="2 3" key="1">
    <citation type="journal article" date="2020" name="Front. Microbiol.">
        <title>Design of Bacterial Strain-Specific qPCR Assays Using NGS Data and Publicly Available Resources and Its Application to Track Biocontrol Strains.</title>
        <authorList>
            <person name="Hernandez I."/>
            <person name="Sant C."/>
            <person name="Martinez R."/>
            <person name="Fernandez C."/>
        </authorList>
    </citation>
    <scope>NUCLEOTIDE SEQUENCE [LARGE SCALE GENOMIC DNA]</scope>
    <source>
        <strain evidence="2 3">B24</strain>
    </source>
</reference>
<organism evidence="2 3">
    <name type="scientific">Microbacterium esteraromaticum</name>
    <dbReference type="NCBI Taxonomy" id="57043"/>
    <lineage>
        <taxon>Bacteria</taxon>
        <taxon>Bacillati</taxon>
        <taxon>Actinomycetota</taxon>
        <taxon>Actinomycetes</taxon>
        <taxon>Micrococcales</taxon>
        <taxon>Microbacteriaceae</taxon>
        <taxon>Microbacterium</taxon>
    </lineage>
</organism>
<evidence type="ECO:0000313" key="3">
    <source>
        <dbReference type="Proteomes" id="UP000515708"/>
    </source>
</evidence>
<dbReference type="RefSeq" id="WP_182252352.1">
    <property type="nucleotide sequence ID" value="NZ_CP043732.1"/>
</dbReference>
<dbReference type="GO" id="GO:0046872">
    <property type="term" value="F:metal ion binding"/>
    <property type="evidence" value="ECO:0007669"/>
    <property type="project" value="UniProtKB-KW"/>
</dbReference>
<proteinExistence type="predicted"/>
<feature type="binding site" evidence="1">
    <location>
        <position position="286"/>
    </location>
    <ligand>
        <name>Mg(2+)</name>
        <dbReference type="ChEBI" id="CHEBI:18420"/>
        <label>1</label>
    </ligand>
</feature>
<dbReference type="Gene3D" id="2.60.120.560">
    <property type="entry name" value="Exo-inulinase, domain 1"/>
    <property type="match status" value="1"/>
</dbReference>
<feature type="binding site" evidence="1">
    <location>
        <position position="65"/>
    </location>
    <ligand>
        <name>Mg(2+)</name>
        <dbReference type="ChEBI" id="CHEBI:18420"/>
        <label>1</label>
    </ligand>
</feature>
<dbReference type="EMBL" id="CP043732">
    <property type="protein sequence ID" value="QMU97357.1"/>
    <property type="molecule type" value="Genomic_DNA"/>
</dbReference>
<dbReference type="Proteomes" id="UP000515708">
    <property type="component" value="Chromosome"/>
</dbReference>
<dbReference type="InterPro" id="IPR036705">
    <property type="entry name" value="Ribosyl_crysJ1_sf"/>
</dbReference>
<evidence type="ECO:0000313" key="2">
    <source>
        <dbReference type="EMBL" id="QMU97357.1"/>
    </source>
</evidence>
<keyword evidence="1" id="KW-0460">Magnesium</keyword>
<accession>A0A7D7WDT0</accession>
<comment type="cofactor">
    <cofactor evidence="1">
        <name>Mg(2+)</name>
        <dbReference type="ChEBI" id="CHEBI:18420"/>
    </cofactor>
    <text evidence="1">Binds 2 magnesium ions per subunit.</text>
</comment>
<feature type="binding site" evidence="1">
    <location>
        <position position="289"/>
    </location>
    <ligand>
        <name>Mg(2+)</name>
        <dbReference type="ChEBI" id="CHEBI:18420"/>
        <label>1</label>
    </ligand>
</feature>
<name>A0A7D7WDT0_9MICO</name>